<dbReference type="InterPro" id="IPR032803">
    <property type="entry name" value="PLDc_3"/>
</dbReference>
<dbReference type="AlphaFoldDB" id="A0A4Y2ADQ4"/>
<keyword evidence="2" id="KW-0812">Transmembrane</keyword>
<feature type="transmembrane region" description="Helical" evidence="2">
    <location>
        <begin position="105"/>
        <end position="125"/>
    </location>
</feature>
<name>A0A4Y2ADQ4_ARAVE</name>
<evidence type="ECO:0000256" key="2">
    <source>
        <dbReference type="SAM" id="Phobius"/>
    </source>
</evidence>
<dbReference type="InterPro" id="IPR001736">
    <property type="entry name" value="PLipase_D/transphosphatidylase"/>
</dbReference>
<keyword evidence="5" id="KW-1185">Reference proteome</keyword>
<dbReference type="CDD" id="cd09106">
    <property type="entry name" value="PLDc_vPLD3_4_5_like_1"/>
    <property type="match status" value="1"/>
</dbReference>
<gene>
    <name evidence="4" type="primary">pld3</name>
    <name evidence="4" type="ORF">AVEN_41790_1</name>
</gene>
<accession>A0A4Y2ADQ4</accession>
<keyword evidence="2" id="KW-1133">Transmembrane helix</keyword>
<dbReference type="OrthoDB" id="1923775at2759"/>
<organism evidence="4 5">
    <name type="scientific">Araneus ventricosus</name>
    <name type="common">Orbweaver spider</name>
    <name type="synonym">Epeira ventricosa</name>
    <dbReference type="NCBI Taxonomy" id="182803"/>
    <lineage>
        <taxon>Eukaryota</taxon>
        <taxon>Metazoa</taxon>
        <taxon>Ecdysozoa</taxon>
        <taxon>Arthropoda</taxon>
        <taxon>Chelicerata</taxon>
        <taxon>Arachnida</taxon>
        <taxon>Araneae</taxon>
        <taxon>Araneomorphae</taxon>
        <taxon>Entelegynae</taxon>
        <taxon>Araneoidea</taxon>
        <taxon>Araneidae</taxon>
        <taxon>Araneus</taxon>
    </lineage>
</organism>
<dbReference type="Proteomes" id="UP000499080">
    <property type="component" value="Unassembled WGS sequence"/>
</dbReference>
<dbReference type="PANTHER" id="PTHR10185">
    <property type="entry name" value="PHOSPHOLIPASE D - RELATED"/>
    <property type="match status" value="1"/>
</dbReference>
<feature type="domain" description="PLD phosphodiesterase" evidence="3">
    <location>
        <begin position="485"/>
        <end position="511"/>
    </location>
</feature>
<dbReference type="Pfam" id="PF00614">
    <property type="entry name" value="PLDc"/>
    <property type="match status" value="1"/>
</dbReference>
<dbReference type="SUPFAM" id="SSF56024">
    <property type="entry name" value="Phospholipase D/nuclease"/>
    <property type="match status" value="2"/>
</dbReference>
<protein>
    <submittedName>
        <fullName evidence="4">Phospholipase D3</fullName>
    </submittedName>
</protein>
<comment type="caution">
    <text evidence="4">The sequence shown here is derived from an EMBL/GenBank/DDBJ whole genome shotgun (WGS) entry which is preliminary data.</text>
</comment>
<dbReference type="Gene3D" id="3.30.870.10">
    <property type="entry name" value="Endonuclease Chain A"/>
    <property type="match status" value="2"/>
</dbReference>
<dbReference type="EMBL" id="BGPR01000012">
    <property type="protein sequence ID" value="GBL77375.1"/>
    <property type="molecule type" value="Genomic_DNA"/>
</dbReference>
<dbReference type="Pfam" id="PF13918">
    <property type="entry name" value="PLDc_3"/>
    <property type="match status" value="1"/>
</dbReference>
<dbReference type="GO" id="GO:0003824">
    <property type="term" value="F:catalytic activity"/>
    <property type="evidence" value="ECO:0007669"/>
    <property type="project" value="InterPro"/>
</dbReference>
<dbReference type="InterPro" id="IPR050874">
    <property type="entry name" value="Diverse_PLD-related"/>
</dbReference>
<dbReference type="SMART" id="SM00155">
    <property type="entry name" value="PLDc"/>
    <property type="match status" value="2"/>
</dbReference>
<comment type="similarity">
    <text evidence="1">Belongs to the phospholipase D family.</text>
</comment>
<evidence type="ECO:0000256" key="1">
    <source>
        <dbReference type="ARBA" id="ARBA00008664"/>
    </source>
</evidence>
<keyword evidence="2" id="KW-0472">Membrane</keyword>
<reference evidence="4 5" key="1">
    <citation type="journal article" date="2019" name="Sci. Rep.">
        <title>Orb-weaving spider Araneus ventricosus genome elucidates the spidroin gene catalogue.</title>
        <authorList>
            <person name="Kono N."/>
            <person name="Nakamura H."/>
            <person name="Ohtoshi R."/>
            <person name="Moran D.A.P."/>
            <person name="Shinohara A."/>
            <person name="Yoshida Y."/>
            <person name="Fujiwara M."/>
            <person name="Mori M."/>
            <person name="Tomita M."/>
            <person name="Arakawa K."/>
        </authorList>
    </citation>
    <scope>NUCLEOTIDE SEQUENCE [LARGE SCALE GENOMIC DNA]</scope>
</reference>
<evidence type="ECO:0000313" key="4">
    <source>
        <dbReference type="EMBL" id="GBL77375.1"/>
    </source>
</evidence>
<proteinExistence type="inferred from homology"/>
<sequence length="651" mass="73529">MLPFFEAAVTYWQDPDHVTGGSLVRNPIPLKIRRPTALLCLHRAPTQRAAVRADQQKSVRYLKTVVERTGKLDVGEFELQLFDSRYMLKGETEEKKCKGWLKPSCIPITIILVLIVLVVLLPLIGQDESKSVEVITLGDYDAQFKNCSSPCSITLVESIPENLTFAEGGPSHTSVFESWSQLISLAERSIDIATFYSTLKGQDIQPDDPDPSSWQGDKIFSDLMKAGTERGIRIRIVQSEPTGAMPDYDTKELEVKGAAKVRSLDFKKMLGSGVLHTKMFLIDKKHFYIGSANMDWRSLTQVKELGVAIYNCSCLALDLIKIFEVYWKLGVPNPYIPPEWPTDLQTSINKDNPVTVIMNNSQILTYISSSPPPLCPKGRTSDLDSILDTINRAQTFVYIAVMDYFPTSLYTDKDHYWPQIDDAIRRVAVIKRLQVRILGSYWNHTKPTMMSFLRSLNSLNSDVFDIEVKIFVVPTYTEAQAKIPFSRVNHNKYMVTDNAAYIGTSNWAEDYFVNTGGVGIVIRNSVINDTEANNPIRDQVEEVFKRDWSSEYAHPLSQFKDITDVNCLVGVACELPQTTTEPITLRPPVKEDLTGYGMKIQPIVGVQIAALVFLSETIYNLHELLIRELWTLYVLSIHIIRISSFSTNSRL</sequence>
<dbReference type="PANTHER" id="PTHR10185:SF17">
    <property type="entry name" value="GM01519P-RELATED"/>
    <property type="match status" value="1"/>
</dbReference>
<evidence type="ECO:0000259" key="3">
    <source>
        <dbReference type="PROSITE" id="PS50035"/>
    </source>
</evidence>
<dbReference type="CDD" id="cd09107">
    <property type="entry name" value="PLDc_vPLD3_4_5_like_2"/>
    <property type="match status" value="1"/>
</dbReference>
<dbReference type="PROSITE" id="PS50035">
    <property type="entry name" value="PLD"/>
    <property type="match status" value="2"/>
</dbReference>
<evidence type="ECO:0000313" key="5">
    <source>
        <dbReference type="Proteomes" id="UP000499080"/>
    </source>
</evidence>
<feature type="domain" description="PLD phosphodiesterase" evidence="3">
    <location>
        <begin position="271"/>
        <end position="298"/>
    </location>
</feature>